<proteinExistence type="predicted"/>
<keyword evidence="1" id="KW-1133">Transmembrane helix</keyword>
<feature type="transmembrane region" description="Helical" evidence="1">
    <location>
        <begin position="46"/>
        <end position="67"/>
    </location>
</feature>
<protein>
    <submittedName>
        <fullName evidence="3">Endonuclease/exonuclease/phosphatase family protein</fullName>
    </submittedName>
</protein>
<accession>A0ABT5ICG7</accession>
<evidence type="ECO:0000259" key="2">
    <source>
        <dbReference type="Pfam" id="PF03372"/>
    </source>
</evidence>
<dbReference type="SUPFAM" id="SSF56219">
    <property type="entry name" value="DNase I-like"/>
    <property type="match status" value="1"/>
</dbReference>
<keyword evidence="3" id="KW-0540">Nuclease</keyword>
<dbReference type="Pfam" id="PF03372">
    <property type="entry name" value="Exo_endo_phos"/>
    <property type="match status" value="1"/>
</dbReference>
<comment type="caution">
    <text evidence="3">The sequence shown here is derived from an EMBL/GenBank/DDBJ whole genome shotgun (WGS) entry which is preliminary data.</text>
</comment>
<keyword evidence="3" id="KW-0255">Endonuclease</keyword>
<dbReference type="Gene3D" id="3.60.10.10">
    <property type="entry name" value="Endonuclease/exonuclease/phosphatase"/>
    <property type="match status" value="1"/>
</dbReference>
<dbReference type="EMBL" id="JAQQKW010000003">
    <property type="protein sequence ID" value="MDC7693877.1"/>
    <property type="molecule type" value="Genomic_DNA"/>
</dbReference>
<dbReference type="Proteomes" id="UP001216595">
    <property type="component" value="Unassembled WGS sequence"/>
</dbReference>
<sequence length="331" mass="36166">MARHFELSWADGFSRNTRFTVGLGLSAGLLIGLISLWPHWPGDMIVPFRLQLVVLAVAGLLISLCLARRALMGFAAVVLMLHATPVALRLMQRPVLPATSDAGRPLSLVFSNVLADNRDYGTVIALAEGENADLFAAAETSPAWIERLKELRATYPYSYAPEAGVFGVALYAKRPFTPTLYRIGRYNLTLMRADFADYVVYVAHPMPPANASLSEDNRLYIADLARRVASETKPVIVTGDLNATLWSGSMGPLMRARLSWPAGSGLRHTWPTGRALLGIQIDHVLTKGLRAGRLTVLRDVGSDHLPVRADLALPESRAKLTFSNNAVIQKE</sequence>
<evidence type="ECO:0000313" key="4">
    <source>
        <dbReference type="Proteomes" id="UP001216595"/>
    </source>
</evidence>
<evidence type="ECO:0000313" key="3">
    <source>
        <dbReference type="EMBL" id="MDC7693877.1"/>
    </source>
</evidence>
<name>A0ABT5ICG7_9CAUL</name>
<dbReference type="GO" id="GO:0004519">
    <property type="term" value="F:endonuclease activity"/>
    <property type="evidence" value="ECO:0007669"/>
    <property type="project" value="UniProtKB-KW"/>
</dbReference>
<dbReference type="InterPro" id="IPR036691">
    <property type="entry name" value="Endo/exonu/phosph_ase_sf"/>
</dbReference>
<keyword evidence="1" id="KW-0812">Transmembrane</keyword>
<feature type="transmembrane region" description="Helical" evidence="1">
    <location>
        <begin position="74"/>
        <end position="91"/>
    </location>
</feature>
<reference evidence="3 4" key="1">
    <citation type="submission" date="2023-01" db="EMBL/GenBank/DDBJ databases">
        <title>Novel species of the genus Asticcacaulis isolated from rivers.</title>
        <authorList>
            <person name="Lu H."/>
        </authorList>
    </citation>
    <scope>NUCLEOTIDE SEQUENCE [LARGE SCALE GENOMIC DNA]</scope>
    <source>
        <strain evidence="3 4">DXS10W</strain>
    </source>
</reference>
<feature type="domain" description="Endonuclease/exonuclease/phosphatase" evidence="2">
    <location>
        <begin position="112"/>
        <end position="304"/>
    </location>
</feature>
<gene>
    <name evidence="3" type="ORF">PQU94_06225</name>
</gene>
<keyword evidence="3" id="KW-0378">Hydrolase</keyword>
<organism evidence="3 4">
    <name type="scientific">Asticcacaulis currens</name>
    <dbReference type="NCBI Taxonomy" id="2984210"/>
    <lineage>
        <taxon>Bacteria</taxon>
        <taxon>Pseudomonadati</taxon>
        <taxon>Pseudomonadota</taxon>
        <taxon>Alphaproteobacteria</taxon>
        <taxon>Caulobacterales</taxon>
        <taxon>Caulobacteraceae</taxon>
        <taxon>Asticcacaulis</taxon>
    </lineage>
</organism>
<dbReference type="RefSeq" id="WP_272740605.1">
    <property type="nucleotide sequence ID" value="NZ_JAQQKW010000003.1"/>
</dbReference>
<keyword evidence="4" id="KW-1185">Reference proteome</keyword>
<evidence type="ECO:0000256" key="1">
    <source>
        <dbReference type="SAM" id="Phobius"/>
    </source>
</evidence>
<dbReference type="InterPro" id="IPR005135">
    <property type="entry name" value="Endo/exonuclease/phosphatase"/>
</dbReference>
<keyword evidence="1" id="KW-0472">Membrane</keyword>
<feature type="transmembrane region" description="Helical" evidence="1">
    <location>
        <begin position="21"/>
        <end position="40"/>
    </location>
</feature>